<proteinExistence type="predicted"/>
<name>A0A2K4MPR1_9NEIS</name>
<keyword evidence="2" id="KW-1185">Reference proteome</keyword>
<dbReference type="EMBL" id="PPTF01000029">
    <property type="protein sequence ID" value="POA99048.1"/>
    <property type="molecule type" value="Genomic_DNA"/>
</dbReference>
<sequence length="64" mass="7272">MAVKARRCWPLVMMAAQIWMRPTLHCKPVARRSVQYNENALALLPRLDADEASWRASEMGSGDD</sequence>
<dbReference type="Proteomes" id="UP000236416">
    <property type="component" value="Unassembled WGS sequence"/>
</dbReference>
<evidence type="ECO:0000313" key="1">
    <source>
        <dbReference type="EMBL" id="POA99048.1"/>
    </source>
</evidence>
<reference evidence="1 2" key="1">
    <citation type="submission" date="2018-01" db="EMBL/GenBank/DDBJ databases">
        <title>Genomic Sequence of Chromobacterium MWU13-2610 from wild cranberry bogs within the Cape Cod National Seashore.</title>
        <authorList>
            <person name="O'Hara-Hanley K."/>
            <person name="Soby S."/>
            <person name="Harrison A."/>
        </authorList>
    </citation>
    <scope>NUCLEOTIDE SEQUENCE [LARGE SCALE GENOMIC DNA]</scope>
    <source>
        <strain evidence="1 2">MWU13-2610</strain>
    </source>
</reference>
<organism evidence="1 2">
    <name type="scientific">Chromobacterium sinusclupearum</name>
    <dbReference type="NCBI Taxonomy" id="2077146"/>
    <lineage>
        <taxon>Bacteria</taxon>
        <taxon>Pseudomonadati</taxon>
        <taxon>Pseudomonadota</taxon>
        <taxon>Betaproteobacteria</taxon>
        <taxon>Neisseriales</taxon>
        <taxon>Chromobacteriaceae</taxon>
        <taxon>Chromobacterium</taxon>
    </lineage>
</organism>
<comment type="caution">
    <text evidence="1">The sequence shown here is derived from an EMBL/GenBank/DDBJ whole genome shotgun (WGS) entry which is preliminary data.</text>
</comment>
<dbReference type="AlphaFoldDB" id="A0A2K4MPR1"/>
<accession>A0A2K4MPR1</accession>
<gene>
    <name evidence="1" type="ORF">C2134_08190</name>
</gene>
<protein>
    <submittedName>
        <fullName evidence="1">Uncharacterized protein</fullName>
    </submittedName>
</protein>
<evidence type="ECO:0000313" key="2">
    <source>
        <dbReference type="Proteomes" id="UP000236416"/>
    </source>
</evidence>